<evidence type="ECO:0000256" key="4">
    <source>
        <dbReference type="SAM" id="MobiDB-lite"/>
    </source>
</evidence>
<dbReference type="InterPro" id="IPR027417">
    <property type="entry name" value="P-loop_NTPase"/>
</dbReference>
<dbReference type="AlphaFoldDB" id="A0A1I6UFE0"/>
<proteinExistence type="inferred from homology"/>
<dbReference type="Gene3D" id="3.40.50.300">
    <property type="entry name" value="P-loop containing nucleotide triphosphate hydrolases"/>
    <property type="match status" value="2"/>
</dbReference>
<dbReference type="InterPro" id="IPR038729">
    <property type="entry name" value="Rad50/SbcC_AAA"/>
</dbReference>
<keyword evidence="7" id="KW-1185">Reference proteome</keyword>
<evidence type="ECO:0000259" key="5">
    <source>
        <dbReference type="Pfam" id="PF13476"/>
    </source>
</evidence>
<evidence type="ECO:0000256" key="1">
    <source>
        <dbReference type="ARBA" id="ARBA00023054"/>
    </source>
</evidence>
<dbReference type="PANTHER" id="PTHR32114:SF2">
    <property type="entry name" value="ABC TRANSPORTER ABCH.3"/>
    <property type="match status" value="1"/>
</dbReference>
<dbReference type="Proteomes" id="UP000199199">
    <property type="component" value="Unassembled WGS sequence"/>
</dbReference>
<keyword evidence="1 3" id="KW-0175">Coiled coil</keyword>
<dbReference type="EMBL" id="FOZS01000004">
    <property type="protein sequence ID" value="SFT00131.1"/>
    <property type="molecule type" value="Genomic_DNA"/>
</dbReference>
<feature type="region of interest" description="Disordered" evidence="4">
    <location>
        <begin position="249"/>
        <end position="270"/>
    </location>
</feature>
<dbReference type="PANTHER" id="PTHR32114">
    <property type="entry name" value="ABC TRANSPORTER ABCH.3"/>
    <property type="match status" value="1"/>
</dbReference>
<dbReference type="Pfam" id="PF13476">
    <property type="entry name" value="AAA_23"/>
    <property type="match status" value="1"/>
</dbReference>
<comment type="similarity">
    <text evidence="2">Belongs to the Sph1/Sph2 family.</text>
</comment>
<dbReference type="RefSeq" id="WP_092906977.1">
    <property type="nucleotide sequence ID" value="NZ_FOZS01000004.1"/>
</dbReference>
<name>A0A1I6UFE0_9EURY</name>
<evidence type="ECO:0000256" key="2">
    <source>
        <dbReference type="ARBA" id="ARBA00049666"/>
    </source>
</evidence>
<dbReference type="SUPFAM" id="SSF52540">
    <property type="entry name" value="P-loop containing nucleoside triphosphate hydrolases"/>
    <property type="match status" value="2"/>
</dbReference>
<evidence type="ECO:0000256" key="3">
    <source>
        <dbReference type="SAM" id="Coils"/>
    </source>
</evidence>
<feature type="compositionally biased region" description="Acidic residues" evidence="4">
    <location>
        <begin position="249"/>
        <end position="266"/>
    </location>
</feature>
<protein>
    <recommendedName>
        <fullName evidence="5">Rad50/SbcC-type AAA domain-containing protein</fullName>
    </recommendedName>
</protein>
<dbReference type="NCBIfam" id="NF045487">
    <property type="entry name" value="ASRP"/>
    <property type="match status" value="1"/>
</dbReference>
<sequence length="649" mass="74349">MSTARSLESTIDLTAENIGGIDETSVRLHPGVNVLTGRNATNRTSFLQAIMAALGSEQSSLKGDADRGAVELTFGDDEYTRSLFRQNGGVSFDGDPYLEDPELADLFAFLLESNEARRAVGRGDDLREIIMRPIDTDEIEAEISALETEKRELDDRIAELERLEEELPDLESERVSIDEEIDRLTARIGELETELEEHEINVDESRTRKDELETAFEQLRDARKELESVEYDLETERESLAELEREREELEETIDEQTADDTESPDQLDGRISELRERKRSLDSKLTELQNVIQFNENRLSGDGVALEGELGAPADSAELTDQLVETSDEIVCWTCGSSVERDRIESTLERLQSLHQQTLAERNDVQDTIDELATRKATIQENAQRRSRLERKLSSIEDEIELRDEQIDSLVDERDRLRERVERLESEAESFEDTDYSDVLETHRELNRVELELEERRSDRERVEGRIEELETAVDERADLSERRAELEQELTELRTRVERIESDAIDAFNDHMESILGVLEYANIDRIWIERRETNVREGRSTVSKTAFDLHVVRTTDDGATYEDTIGHLSESEREVTGLVFALAGYLVHNVYEVVPFMLLDSLEAIDSDRIASVVEYFEEYVDCLVVALLPEDAEPLPESHHYVTEI</sequence>
<accession>A0A1I6UFE0</accession>
<dbReference type="OrthoDB" id="241568at2157"/>
<reference evidence="7" key="1">
    <citation type="submission" date="2016-10" db="EMBL/GenBank/DDBJ databases">
        <authorList>
            <person name="Varghese N."/>
            <person name="Submissions S."/>
        </authorList>
    </citation>
    <scope>NUCLEOTIDE SEQUENCE [LARGE SCALE GENOMIC DNA]</scope>
    <source>
        <strain evidence="7">DSM 22427</strain>
    </source>
</reference>
<feature type="coiled-coil region" evidence="3">
    <location>
        <begin position="342"/>
        <end position="505"/>
    </location>
</feature>
<gene>
    <name evidence="6" type="ORF">SAMN04488556_3819</name>
</gene>
<evidence type="ECO:0000313" key="6">
    <source>
        <dbReference type="EMBL" id="SFT00131.1"/>
    </source>
</evidence>
<organism evidence="6 7">
    <name type="scientific">Halostagnicola kamekurae</name>
    <dbReference type="NCBI Taxonomy" id="619731"/>
    <lineage>
        <taxon>Archaea</taxon>
        <taxon>Methanobacteriati</taxon>
        <taxon>Methanobacteriota</taxon>
        <taxon>Stenosarchaea group</taxon>
        <taxon>Halobacteria</taxon>
        <taxon>Halobacteriales</taxon>
        <taxon>Natrialbaceae</taxon>
        <taxon>Halostagnicola</taxon>
    </lineage>
</organism>
<dbReference type="GO" id="GO:0016887">
    <property type="term" value="F:ATP hydrolysis activity"/>
    <property type="evidence" value="ECO:0007669"/>
    <property type="project" value="InterPro"/>
</dbReference>
<feature type="domain" description="Rad50/SbcC-type AAA" evidence="5">
    <location>
        <begin position="13"/>
        <end position="254"/>
    </location>
</feature>
<evidence type="ECO:0000313" key="7">
    <source>
        <dbReference type="Proteomes" id="UP000199199"/>
    </source>
</evidence>
<dbReference type="GO" id="GO:0006302">
    <property type="term" value="P:double-strand break repair"/>
    <property type="evidence" value="ECO:0007669"/>
    <property type="project" value="InterPro"/>
</dbReference>